<reference evidence="9 10" key="1">
    <citation type="journal article" date="2019" name="Mol. Ecol. Resour.">
        <title>Chromosome-level genome assembly of Triplophysa tibetana, a fish adapted to the harsh high-altitude environment of the Tibetan Plateau.</title>
        <authorList>
            <person name="Yang X."/>
            <person name="Liu H."/>
            <person name="Ma Z."/>
            <person name="Zou Y."/>
            <person name="Zou M."/>
            <person name="Mao Y."/>
            <person name="Li X."/>
            <person name="Wang H."/>
            <person name="Chen T."/>
            <person name="Wang W."/>
            <person name="Yang R."/>
        </authorList>
    </citation>
    <scope>NUCLEOTIDE SEQUENCE [LARGE SCALE GENOMIC DNA]</scope>
    <source>
        <strain evidence="9">TTIB1903HZAU</strain>
        <tissue evidence="9">Muscle</tissue>
    </source>
</reference>
<comment type="subcellular location">
    <subcellularLocation>
        <location evidence="1">Membrane</location>
        <topology evidence="1">Multi-pass membrane protein</topology>
    </subcellularLocation>
</comment>
<organism evidence="9 10">
    <name type="scientific">Triplophysa tibetana</name>
    <dbReference type="NCBI Taxonomy" id="1572043"/>
    <lineage>
        <taxon>Eukaryota</taxon>
        <taxon>Metazoa</taxon>
        <taxon>Chordata</taxon>
        <taxon>Craniata</taxon>
        <taxon>Vertebrata</taxon>
        <taxon>Euteleostomi</taxon>
        <taxon>Actinopterygii</taxon>
        <taxon>Neopterygii</taxon>
        <taxon>Teleostei</taxon>
        <taxon>Ostariophysi</taxon>
        <taxon>Cypriniformes</taxon>
        <taxon>Nemacheilidae</taxon>
        <taxon>Triplophysa</taxon>
    </lineage>
</organism>
<dbReference type="Proteomes" id="UP000324632">
    <property type="component" value="Chromosome 14"/>
</dbReference>
<keyword evidence="9" id="KW-0675">Receptor</keyword>
<dbReference type="GO" id="GO:0005886">
    <property type="term" value="C:plasma membrane"/>
    <property type="evidence" value="ECO:0007669"/>
    <property type="project" value="TreeGrafter"/>
</dbReference>
<feature type="compositionally biased region" description="Acidic residues" evidence="5">
    <location>
        <begin position="200"/>
        <end position="215"/>
    </location>
</feature>
<feature type="transmembrane region" description="Helical" evidence="6">
    <location>
        <begin position="94"/>
        <end position="115"/>
    </location>
</feature>
<evidence type="ECO:0000259" key="8">
    <source>
        <dbReference type="PROSITE" id="PS50261"/>
    </source>
</evidence>
<feature type="chain" id="PRO_5023123679" evidence="7">
    <location>
        <begin position="18"/>
        <end position="365"/>
    </location>
</feature>
<keyword evidence="7" id="KW-0732">Signal</keyword>
<dbReference type="InterPro" id="IPR017981">
    <property type="entry name" value="GPCR_2-like_7TM"/>
</dbReference>
<gene>
    <name evidence="9" type="ORF">E1301_Tti022612</name>
</gene>
<evidence type="ECO:0000256" key="5">
    <source>
        <dbReference type="SAM" id="MobiDB-lite"/>
    </source>
</evidence>
<evidence type="ECO:0000313" key="9">
    <source>
        <dbReference type="EMBL" id="KAA0711722.1"/>
    </source>
</evidence>
<feature type="transmembrane region" description="Helical" evidence="6">
    <location>
        <begin position="27"/>
        <end position="44"/>
    </location>
</feature>
<evidence type="ECO:0000256" key="7">
    <source>
        <dbReference type="SAM" id="SignalP"/>
    </source>
</evidence>
<dbReference type="EMBL" id="SOYY01000014">
    <property type="protein sequence ID" value="KAA0711722.1"/>
    <property type="molecule type" value="Genomic_DNA"/>
</dbReference>
<comment type="caution">
    <text evidence="9">The sequence shown here is derived from an EMBL/GenBank/DDBJ whole genome shotgun (WGS) entry which is preliminary data.</text>
</comment>
<feature type="domain" description="G-protein coupled receptors family 2 profile 2" evidence="8">
    <location>
        <begin position="65"/>
        <end position="189"/>
    </location>
</feature>
<name>A0A5A9NNZ2_9TELE</name>
<evidence type="ECO:0000313" key="10">
    <source>
        <dbReference type="Proteomes" id="UP000324632"/>
    </source>
</evidence>
<feature type="region of interest" description="Disordered" evidence="5">
    <location>
        <begin position="195"/>
        <end position="234"/>
    </location>
</feature>
<dbReference type="AlphaFoldDB" id="A0A5A9NNZ2"/>
<evidence type="ECO:0000256" key="6">
    <source>
        <dbReference type="SAM" id="Phobius"/>
    </source>
</evidence>
<dbReference type="Pfam" id="PF00002">
    <property type="entry name" value="7tm_2"/>
    <property type="match status" value="1"/>
</dbReference>
<dbReference type="InterPro" id="IPR000832">
    <property type="entry name" value="GPCR_2_secretin-like"/>
</dbReference>
<feature type="compositionally biased region" description="Low complexity" evidence="5">
    <location>
        <begin position="323"/>
        <end position="336"/>
    </location>
</feature>
<feature type="transmembrane region" description="Helical" evidence="6">
    <location>
        <begin position="165"/>
        <end position="188"/>
    </location>
</feature>
<feature type="signal peptide" evidence="7">
    <location>
        <begin position="1"/>
        <end position="17"/>
    </location>
</feature>
<keyword evidence="3 6" id="KW-1133">Transmembrane helix</keyword>
<accession>A0A5A9NNZ2</accession>
<protein>
    <submittedName>
        <fullName evidence="9">Cadherin EGF LAG seven-pass G-type receptor 2</fullName>
    </submittedName>
</protein>
<feature type="transmembrane region" description="Helical" evidence="6">
    <location>
        <begin position="136"/>
        <end position="159"/>
    </location>
</feature>
<evidence type="ECO:0000256" key="2">
    <source>
        <dbReference type="ARBA" id="ARBA00022692"/>
    </source>
</evidence>
<dbReference type="GO" id="GO:0007166">
    <property type="term" value="P:cell surface receptor signaling pathway"/>
    <property type="evidence" value="ECO:0007669"/>
    <property type="project" value="InterPro"/>
</dbReference>
<dbReference type="PANTHER" id="PTHR12011:SF347">
    <property type="entry name" value="FI21270P1-RELATED"/>
    <property type="match status" value="1"/>
</dbReference>
<dbReference type="PROSITE" id="PS50261">
    <property type="entry name" value="G_PROTEIN_RECEP_F2_4"/>
    <property type="match status" value="1"/>
</dbReference>
<sequence length="365" mass="39484">MLGFLFLTIIILTCVRTLNSNKISIIANGSSALFISNLIFILGINQADNTVTNTHTIQFIVTDIVLFTTLHLCLDPEGYGNPDFCWLSLYDTLIWSLAGPIALVISMNVFLYITASRASCSVRQKSSCEKKETPMAGLRTACAVLSLMTLTCVLALLSVNSDVILFHYLFAGFSCFQGPFIFFFRVVFDKEARDAMNDGSDSDSDSDLSQCEDDQSGSFASTHSSDSEEDDADIPQEECWENLVANGNKKSHDAGGGETADGRLTVETVSKPADRAEAHGTENLLLLPNMNTQTYRGILKKKQLSPIAERNAINRIHNQLSVSPPDSASSRGPSSSEGRRGGAKEDCLNAASVLMLPAGCHGDEG</sequence>
<evidence type="ECO:0000256" key="4">
    <source>
        <dbReference type="ARBA" id="ARBA00023136"/>
    </source>
</evidence>
<evidence type="ECO:0000256" key="1">
    <source>
        <dbReference type="ARBA" id="ARBA00004141"/>
    </source>
</evidence>
<feature type="compositionally biased region" description="Basic and acidic residues" evidence="5">
    <location>
        <begin position="337"/>
        <end position="346"/>
    </location>
</feature>
<keyword evidence="10" id="KW-1185">Reference proteome</keyword>
<proteinExistence type="predicted"/>
<feature type="transmembrane region" description="Helical" evidence="6">
    <location>
        <begin position="56"/>
        <end position="74"/>
    </location>
</feature>
<evidence type="ECO:0000256" key="3">
    <source>
        <dbReference type="ARBA" id="ARBA00022989"/>
    </source>
</evidence>
<dbReference type="Gene3D" id="1.20.1070.10">
    <property type="entry name" value="Rhodopsin 7-helix transmembrane proteins"/>
    <property type="match status" value="1"/>
</dbReference>
<keyword evidence="2 6" id="KW-0812">Transmembrane</keyword>
<dbReference type="GO" id="GO:0004930">
    <property type="term" value="F:G protein-coupled receptor activity"/>
    <property type="evidence" value="ECO:0007669"/>
    <property type="project" value="InterPro"/>
</dbReference>
<dbReference type="PANTHER" id="PTHR12011">
    <property type="entry name" value="ADHESION G-PROTEIN COUPLED RECEPTOR"/>
    <property type="match status" value="1"/>
</dbReference>
<keyword evidence="4 6" id="KW-0472">Membrane</keyword>
<feature type="region of interest" description="Disordered" evidence="5">
    <location>
        <begin position="317"/>
        <end position="346"/>
    </location>
</feature>